<dbReference type="PANTHER" id="PTHR12867:SF6">
    <property type="entry name" value="N-ACETYLGLUCOSAMINYLDIPHOSPHODOLICHOL N-ACETYLGLUCOSAMINYLTRANSFERASE"/>
    <property type="match status" value="1"/>
</dbReference>
<dbReference type="GO" id="GO:0005783">
    <property type="term" value="C:endoplasmic reticulum"/>
    <property type="evidence" value="ECO:0007669"/>
    <property type="project" value="UniProtKB-SubCell"/>
</dbReference>
<dbReference type="GO" id="GO:0004577">
    <property type="term" value="F:N-acetylglucosaminyldiphosphodolichol N-acetylglucosaminyltransferase activity"/>
    <property type="evidence" value="ECO:0007669"/>
    <property type="project" value="UniProtKB-EC"/>
</dbReference>
<evidence type="ECO:0000256" key="5">
    <source>
        <dbReference type="ARBA" id="ARBA00022676"/>
    </source>
</evidence>
<dbReference type="EC" id="2.4.1.141" evidence="3"/>
<evidence type="ECO:0000256" key="3">
    <source>
        <dbReference type="ARBA" id="ARBA00012614"/>
    </source>
</evidence>
<proteinExistence type="inferred from homology"/>
<comment type="subcellular location">
    <subcellularLocation>
        <location evidence="1">Endoplasmic reticulum</location>
    </subcellularLocation>
</comment>
<protein>
    <recommendedName>
        <fullName evidence="4">UDP-N-acetylglucosamine transferase subunit ALG13</fullName>
        <ecNumber evidence="3">2.4.1.141</ecNumber>
    </recommendedName>
</protein>
<dbReference type="Proteomes" id="UP000639338">
    <property type="component" value="Unassembled WGS sequence"/>
</dbReference>
<evidence type="ECO:0000313" key="9">
    <source>
        <dbReference type="EMBL" id="KAF7991275.1"/>
    </source>
</evidence>
<comment type="similarity">
    <text evidence="2">Belongs to the glycosyltransferase 28 family.</text>
</comment>
<organism evidence="9 10">
    <name type="scientific">Aphidius gifuensis</name>
    <name type="common">Parasitoid wasp</name>
    <dbReference type="NCBI Taxonomy" id="684658"/>
    <lineage>
        <taxon>Eukaryota</taxon>
        <taxon>Metazoa</taxon>
        <taxon>Ecdysozoa</taxon>
        <taxon>Arthropoda</taxon>
        <taxon>Hexapoda</taxon>
        <taxon>Insecta</taxon>
        <taxon>Pterygota</taxon>
        <taxon>Neoptera</taxon>
        <taxon>Endopterygota</taxon>
        <taxon>Hymenoptera</taxon>
        <taxon>Apocrita</taxon>
        <taxon>Ichneumonoidea</taxon>
        <taxon>Braconidae</taxon>
        <taxon>Aphidiinae</taxon>
        <taxon>Aphidius</taxon>
    </lineage>
</organism>
<dbReference type="AlphaFoldDB" id="A0A834XPZ2"/>
<sequence>MGKKLFVTVGTTKFNKLIEKINDNKTLKVLNKIGYSQLLLQIGNSTLEPNCNARCGFDKIDYYHLKSSIQDDIKWADLVISHAGAGSCLETLEHGKSLVVVTNELLMDNHQLELAEQLSNDHHLYHCTCDELLNTLETMDLNKLVPFDNDKSLKIARTIDKIMGFD</sequence>
<name>A0A834XPZ2_APHGI</name>
<dbReference type="EMBL" id="JACMRX010000004">
    <property type="protein sequence ID" value="KAF7991275.1"/>
    <property type="molecule type" value="Genomic_DNA"/>
</dbReference>
<evidence type="ECO:0000256" key="4">
    <source>
        <dbReference type="ARBA" id="ARBA00017468"/>
    </source>
</evidence>
<accession>A0A834XPZ2</accession>
<dbReference type="Gene3D" id="3.40.50.2000">
    <property type="entry name" value="Glycogen Phosphorylase B"/>
    <property type="match status" value="1"/>
</dbReference>
<evidence type="ECO:0000259" key="8">
    <source>
        <dbReference type="Pfam" id="PF04101"/>
    </source>
</evidence>
<keyword evidence="5" id="KW-0328">Glycosyltransferase</keyword>
<evidence type="ECO:0000256" key="7">
    <source>
        <dbReference type="ARBA" id="ARBA00022824"/>
    </source>
</evidence>
<evidence type="ECO:0000313" key="10">
    <source>
        <dbReference type="Proteomes" id="UP000639338"/>
    </source>
</evidence>
<feature type="domain" description="Glycosyl transferase family 28 C-terminal" evidence="8">
    <location>
        <begin position="5"/>
        <end position="153"/>
    </location>
</feature>
<dbReference type="SUPFAM" id="SSF53756">
    <property type="entry name" value="UDP-Glycosyltransferase/glycogen phosphorylase"/>
    <property type="match status" value="1"/>
</dbReference>
<evidence type="ECO:0000256" key="6">
    <source>
        <dbReference type="ARBA" id="ARBA00022679"/>
    </source>
</evidence>
<keyword evidence="10" id="KW-1185">Reference proteome</keyword>
<dbReference type="InterPro" id="IPR039042">
    <property type="entry name" value="Alg13-like"/>
</dbReference>
<dbReference type="GO" id="GO:0006488">
    <property type="term" value="P:dolichol-linked oligosaccharide biosynthetic process"/>
    <property type="evidence" value="ECO:0007669"/>
    <property type="project" value="InterPro"/>
</dbReference>
<evidence type="ECO:0000256" key="2">
    <source>
        <dbReference type="ARBA" id="ARBA00006962"/>
    </source>
</evidence>
<dbReference type="OrthoDB" id="20273at2759"/>
<dbReference type="Pfam" id="PF04101">
    <property type="entry name" value="Glyco_tran_28_C"/>
    <property type="match status" value="1"/>
</dbReference>
<dbReference type="PANTHER" id="PTHR12867">
    <property type="entry name" value="GLYCOSYL TRANSFERASE-RELATED"/>
    <property type="match status" value="1"/>
</dbReference>
<evidence type="ECO:0000256" key="1">
    <source>
        <dbReference type="ARBA" id="ARBA00004240"/>
    </source>
</evidence>
<keyword evidence="6" id="KW-0808">Transferase</keyword>
<dbReference type="InterPro" id="IPR007235">
    <property type="entry name" value="Glyco_trans_28_C"/>
</dbReference>
<keyword evidence="7" id="KW-0256">Endoplasmic reticulum</keyword>
<comment type="caution">
    <text evidence="9">The sequence shown here is derived from an EMBL/GenBank/DDBJ whole genome shotgun (WGS) entry which is preliminary data.</text>
</comment>
<gene>
    <name evidence="9" type="ORF">HCN44_002837</name>
</gene>
<reference evidence="9 10" key="1">
    <citation type="submission" date="2020-08" db="EMBL/GenBank/DDBJ databases">
        <title>Aphidius gifuensis genome sequencing and assembly.</title>
        <authorList>
            <person name="Du Z."/>
        </authorList>
    </citation>
    <scope>NUCLEOTIDE SEQUENCE [LARGE SCALE GENOMIC DNA]</scope>
    <source>
        <strain evidence="9">YNYX2018</strain>
        <tissue evidence="9">Adults</tissue>
    </source>
</reference>